<accession>A0A1D6JPN1</accession>
<dbReference type="PROSITE" id="PS50051">
    <property type="entry name" value="MCM_2"/>
    <property type="match status" value="1"/>
</dbReference>
<proteinExistence type="predicted"/>
<dbReference type="PRINTS" id="PR01657">
    <property type="entry name" value="MCMFAMILY"/>
</dbReference>
<sequence>MEGSPLSTRICHLLFGCRQWKNSRAAIPEAMEQQTISIAKAAITIVLILGTSVLAAVNPIAGCYDALKFPRGRNIVGCRSQGTPDILSVLCIVICQKLIGDYDRVSLPTKHPQNLIISSEKAKSIVQDITKVRLENSLV</sequence>
<name>A0A1D6JPN1_MAIZE</name>
<dbReference type="EMBL" id="CM007647">
    <property type="protein sequence ID" value="ONL93959.1"/>
    <property type="molecule type" value="Genomic_DNA"/>
</dbReference>
<dbReference type="Pfam" id="PF00493">
    <property type="entry name" value="MCM"/>
    <property type="match status" value="1"/>
</dbReference>
<dbReference type="InParanoid" id="A0A1D6JPN1"/>
<keyword evidence="1" id="KW-0547">Nucleotide-binding</keyword>
<reference evidence="4" key="1">
    <citation type="submission" date="2015-12" db="EMBL/GenBank/DDBJ databases">
        <title>Update maize B73 reference genome by single molecule sequencing technologies.</title>
        <authorList>
            <consortium name="Maize Genome Sequencing Project"/>
            <person name="Ware D."/>
        </authorList>
    </citation>
    <scope>NUCLEOTIDE SEQUENCE [LARGE SCALE GENOMIC DNA]</scope>
    <source>
        <tissue evidence="4">Seedling</tissue>
    </source>
</reference>
<gene>
    <name evidence="4" type="ORF">ZEAMMB73_Zm00001d027789</name>
</gene>
<organism evidence="4">
    <name type="scientific">Zea mays</name>
    <name type="common">Maize</name>
    <dbReference type="NCBI Taxonomy" id="4577"/>
    <lineage>
        <taxon>Eukaryota</taxon>
        <taxon>Viridiplantae</taxon>
        <taxon>Streptophyta</taxon>
        <taxon>Embryophyta</taxon>
        <taxon>Tracheophyta</taxon>
        <taxon>Spermatophyta</taxon>
        <taxon>Magnoliopsida</taxon>
        <taxon>Liliopsida</taxon>
        <taxon>Poales</taxon>
        <taxon>Poaceae</taxon>
        <taxon>PACMAD clade</taxon>
        <taxon>Panicoideae</taxon>
        <taxon>Andropogonodae</taxon>
        <taxon>Andropogoneae</taxon>
        <taxon>Tripsacinae</taxon>
        <taxon>Zea</taxon>
    </lineage>
</organism>
<evidence type="ECO:0000313" key="4">
    <source>
        <dbReference type="EMBL" id="ONL93959.1"/>
    </source>
</evidence>
<dbReference type="PANTHER" id="PTHR11630:SF42">
    <property type="entry name" value="DNA REPLICATION LICENSING FACTOR MCM5"/>
    <property type="match status" value="1"/>
</dbReference>
<dbReference type="GO" id="GO:0003677">
    <property type="term" value="F:DNA binding"/>
    <property type="evidence" value="ECO:0007669"/>
    <property type="project" value="InterPro"/>
</dbReference>
<dbReference type="InterPro" id="IPR027417">
    <property type="entry name" value="P-loop_NTPase"/>
</dbReference>
<dbReference type="AlphaFoldDB" id="A0A1D6JPN1"/>
<evidence type="ECO:0000256" key="2">
    <source>
        <dbReference type="ARBA" id="ARBA00022840"/>
    </source>
</evidence>
<evidence type="ECO:0000259" key="3">
    <source>
        <dbReference type="PROSITE" id="PS50051"/>
    </source>
</evidence>
<dbReference type="STRING" id="4577.A0A1D6JPN1"/>
<keyword evidence="2" id="KW-0067">ATP-binding</keyword>
<dbReference type="InterPro" id="IPR031327">
    <property type="entry name" value="MCM"/>
</dbReference>
<dbReference type="PANTHER" id="PTHR11630">
    <property type="entry name" value="DNA REPLICATION LICENSING FACTOR MCM FAMILY MEMBER"/>
    <property type="match status" value="1"/>
</dbReference>
<dbReference type="Gene3D" id="3.40.50.300">
    <property type="entry name" value="P-loop containing nucleotide triphosphate hydrolases"/>
    <property type="match status" value="1"/>
</dbReference>
<protein>
    <recommendedName>
        <fullName evidence="3">MCM C-terminal AAA(+) ATPase domain-containing protein</fullName>
    </recommendedName>
</protein>
<dbReference type="GO" id="GO:0005524">
    <property type="term" value="F:ATP binding"/>
    <property type="evidence" value="ECO:0007669"/>
    <property type="project" value="UniProtKB-KW"/>
</dbReference>
<feature type="domain" description="MCM C-terminal AAA(+) ATPase" evidence="3">
    <location>
        <begin position="22"/>
        <end position="75"/>
    </location>
</feature>
<evidence type="ECO:0000256" key="1">
    <source>
        <dbReference type="ARBA" id="ARBA00022741"/>
    </source>
</evidence>
<dbReference type="InterPro" id="IPR001208">
    <property type="entry name" value="MCM_dom"/>
</dbReference>